<accession>A0A8E0RXG0</accession>
<reference evidence="3" key="1">
    <citation type="submission" date="2019-05" db="EMBL/GenBank/DDBJ databases">
        <title>Annotation for the trematode Fasciolopsis buski.</title>
        <authorList>
            <person name="Choi Y.-J."/>
        </authorList>
    </citation>
    <scope>NUCLEOTIDE SEQUENCE</scope>
    <source>
        <strain evidence="3">HT</strain>
        <tissue evidence="3">Whole worm</tissue>
    </source>
</reference>
<feature type="region of interest" description="Disordered" evidence="1">
    <location>
        <begin position="30"/>
        <end position="146"/>
    </location>
</feature>
<evidence type="ECO:0000256" key="2">
    <source>
        <dbReference type="SAM" id="SignalP"/>
    </source>
</evidence>
<sequence>MCILLLSSSHLLSLLSFRLAPESDWRKDLMAGRRRSPPAMPENSYYGYEKRRKDRKRSRRRHRSSDSADGYRRSHHSHSRGTRLSGDSFSRRPYEEESKGYRLYDHRSRIQRKHVESLEDPNRHFHVRQSKPVSRSPTPVAPVHKDSADRVNRFHDRRAQWAQEEDELRLCEVPESSNTHTKQKASGDPKHCAKNMTKPLTSECPSLPHLSKEFSKTQRTLPQQPQKSQSTTSSSDSESLSSSSDGDDEDSSSSSDSKSVGSKEDTLQVPEGPSLPPSSERPSEEPEGPALPPVYTPAQPESKKSPIGSISASSDASDSDSDTDDSESSSSSTDSDESSNSSSETNDAINMEGPSEPKRKRSAELQPERGEIPPEGPRLPSGYVSEQSSLRNRSDNGCRKSPGRQYVSANF</sequence>
<feature type="compositionally biased region" description="Basic and acidic residues" evidence="1">
    <location>
        <begin position="89"/>
        <end position="123"/>
    </location>
</feature>
<evidence type="ECO:0000313" key="3">
    <source>
        <dbReference type="EMBL" id="KAA0193789.1"/>
    </source>
</evidence>
<evidence type="ECO:0000313" key="4">
    <source>
        <dbReference type="Proteomes" id="UP000728185"/>
    </source>
</evidence>
<dbReference type="OrthoDB" id="10670075at2759"/>
<gene>
    <name evidence="3" type="ORF">FBUS_09684</name>
</gene>
<feature type="chain" id="PRO_5034723483" evidence="2">
    <location>
        <begin position="17"/>
        <end position="411"/>
    </location>
</feature>
<comment type="caution">
    <text evidence="3">The sequence shown here is derived from an EMBL/GenBank/DDBJ whole genome shotgun (WGS) entry which is preliminary data.</text>
</comment>
<dbReference type="AlphaFoldDB" id="A0A8E0RXG0"/>
<feature type="compositionally biased region" description="Low complexity" evidence="1">
    <location>
        <begin position="328"/>
        <end position="348"/>
    </location>
</feature>
<dbReference type="Proteomes" id="UP000728185">
    <property type="component" value="Unassembled WGS sequence"/>
</dbReference>
<feature type="compositionally biased region" description="Basic residues" evidence="1">
    <location>
        <begin position="50"/>
        <end position="63"/>
    </location>
</feature>
<proteinExistence type="predicted"/>
<organism evidence="3 4">
    <name type="scientific">Fasciolopsis buskii</name>
    <dbReference type="NCBI Taxonomy" id="27845"/>
    <lineage>
        <taxon>Eukaryota</taxon>
        <taxon>Metazoa</taxon>
        <taxon>Spiralia</taxon>
        <taxon>Lophotrochozoa</taxon>
        <taxon>Platyhelminthes</taxon>
        <taxon>Trematoda</taxon>
        <taxon>Digenea</taxon>
        <taxon>Plagiorchiida</taxon>
        <taxon>Echinostomata</taxon>
        <taxon>Echinostomatoidea</taxon>
        <taxon>Fasciolidae</taxon>
        <taxon>Fasciolopsis</taxon>
    </lineage>
</organism>
<feature type="region of interest" description="Disordered" evidence="1">
    <location>
        <begin position="172"/>
        <end position="411"/>
    </location>
</feature>
<evidence type="ECO:0000256" key="1">
    <source>
        <dbReference type="SAM" id="MobiDB-lite"/>
    </source>
</evidence>
<keyword evidence="4" id="KW-1185">Reference proteome</keyword>
<dbReference type="EMBL" id="LUCM01004806">
    <property type="protein sequence ID" value="KAA0193789.1"/>
    <property type="molecule type" value="Genomic_DNA"/>
</dbReference>
<feature type="compositionally biased region" description="Low complexity" evidence="1">
    <location>
        <begin position="226"/>
        <end position="244"/>
    </location>
</feature>
<feature type="signal peptide" evidence="2">
    <location>
        <begin position="1"/>
        <end position="16"/>
    </location>
</feature>
<keyword evidence="2" id="KW-0732">Signal</keyword>
<feature type="compositionally biased region" description="Basic and acidic residues" evidence="1">
    <location>
        <begin position="362"/>
        <end position="372"/>
    </location>
</feature>
<name>A0A8E0RXG0_9TREM</name>
<feature type="compositionally biased region" description="Acidic residues" evidence="1">
    <location>
        <begin position="317"/>
        <end position="327"/>
    </location>
</feature>
<protein>
    <submittedName>
        <fullName evidence="3">Tumor differentially expressed protein</fullName>
    </submittedName>
</protein>